<feature type="transmembrane region" description="Helical" evidence="7">
    <location>
        <begin position="26"/>
        <end position="45"/>
    </location>
</feature>
<dbReference type="PROSITE" id="PS00221">
    <property type="entry name" value="MIP"/>
    <property type="match status" value="1"/>
</dbReference>
<dbReference type="InterPro" id="IPR034294">
    <property type="entry name" value="Aquaporin_transptr"/>
</dbReference>
<protein>
    <submittedName>
        <fullName evidence="8">Aquaporin Z/aquaporin NIP</fullName>
    </submittedName>
</protein>
<dbReference type="EMBL" id="SHKL01000001">
    <property type="protein sequence ID" value="RZT84209.1"/>
    <property type="molecule type" value="Genomic_DNA"/>
</dbReference>
<dbReference type="InterPro" id="IPR023271">
    <property type="entry name" value="Aquaporin-like"/>
</dbReference>
<gene>
    <name evidence="8" type="ORF">EV383_1047</name>
</gene>
<keyword evidence="5 7" id="KW-0472">Membrane</keyword>
<evidence type="ECO:0000256" key="6">
    <source>
        <dbReference type="RuleBase" id="RU000477"/>
    </source>
</evidence>
<dbReference type="GO" id="GO:0015267">
    <property type="term" value="F:channel activity"/>
    <property type="evidence" value="ECO:0007669"/>
    <property type="project" value="InterPro"/>
</dbReference>
<reference evidence="8 9" key="1">
    <citation type="submission" date="2019-02" db="EMBL/GenBank/DDBJ databases">
        <title>Sequencing the genomes of 1000 actinobacteria strains.</title>
        <authorList>
            <person name="Klenk H.-P."/>
        </authorList>
    </citation>
    <scope>NUCLEOTIDE SEQUENCE [LARGE SCALE GENOMIC DNA]</scope>
    <source>
        <strain evidence="8 9">DSM 45779</strain>
    </source>
</reference>
<dbReference type="GO" id="GO:0016020">
    <property type="term" value="C:membrane"/>
    <property type="evidence" value="ECO:0007669"/>
    <property type="project" value="UniProtKB-SubCell"/>
</dbReference>
<comment type="similarity">
    <text evidence="6">Belongs to the MIP/aquaporin (TC 1.A.8) family.</text>
</comment>
<keyword evidence="4 7" id="KW-1133">Transmembrane helix</keyword>
<keyword evidence="9" id="KW-1185">Reference proteome</keyword>
<dbReference type="InterPro" id="IPR022357">
    <property type="entry name" value="MIP_CS"/>
</dbReference>
<proteinExistence type="inferred from homology"/>
<evidence type="ECO:0000313" key="9">
    <source>
        <dbReference type="Proteomes" id="UP000291591"/>
    </source>
</evidence>
<evidence type="ECO:0000256" key="2">
    <source>
        <dbReference type="ARBA" id="ARBA00022448"/>
    </source>
</evidence>
<feature type="transmembrane region" description="Helical" evidence="7">
    <location>
        <begin position="215"/>
        <end position="235"/>
    </location>
</feature>
<dbReference type="Gene3D" id="1.20.1080.10">
    <property type="entry name" value="Glycerol uptake facilitator protein"/>
    <property type="match status" value="1"/>
</dbReference>
<evidence type="ECO:0000256" key="1">
    <source>
        <dbReference type="ARBA" id="ARBA00004141"/>
    </source>
</evidence>
<evidence type="ECO:0000256" key="3">
    <source>
        <dbReference type="ARBA" id="ARBA00022692"/>
    </source>
</evidence>
<keyword evidence="2 6" id="KW-0813">Transport</keyword>
<evidence type="ECO:0000256" key="5">
    <source>
        <dbReference type="ARBA" id="ARBA00023136"/>
    </source>
</evidence>
<accession>A0A4Q7UVV6</accession>
<dbReference type="PANTHER" id="PTHR45724">
    <property type="entry name" value="AQUAPORIN NIP2-1"/>
    <property type="match status" value="1"/>
</dbReference>
<evidence type="ECO:0000313" key="8">
    <source>
        <dbReference type="EMBL" id="RZT84209.1"/>
    </source>
</evidence>
<evidence type="ECO:0000256" key="4">
    <source>
        <dbReference type="ARBA" id="ARBA00022989"/>
    </source>
</evidence>
<dbReference type="Pfam" id="PF00230">
    <property type="entry name" value="MIP"/>
    <property type="match status" value="1"/>
</dbReference>
<feature type="transmembrane region" description="Helical" evidence="7">
    <location>
        <begin position="100"/>
        <end position="123"/>
    </location>
</feature>
<dbReference type="PANTHER" id="PTHR45724:SF13">
    <property type="entry name" value="AQUAPORIN NIP1-1-RELATED"/>
    <property type="match status" value="1"/>
</dbReference>
<comment type="caution">
    <text evidence="8">The sequence shown here is derived from an EMBL/GenBank/DDBJ whole genome shotgun (WGS) entry which is preliminary data.</text>
</comment>
<keyword evidence="3 6" id="KW-0812">Transmembrane</keyword>
<feature type="transmembrane region" description="Helical" evidence="7">
    <location>
        <begin position="143"/>
        <end position="163"/>
    </location>
</feature>
<dbReference type="SUPFAM" id="SSF81338">
    <property type="entry name" value="Aquaporin-like"/>
    <property type="match status" value="1"/>
</dbReference>
<dbReference type="PRINTS" id="PR00783">
    <property type="entry name" value="MINTRINSICP"/>
</dbReference>
<feature type="transmembrane region" description="Helical" evidence="7">
    <location>
        <begin position="175"/>
        <end position="195"/>
    </location>
</feature>
<feature type="transmembrane region" description="Helical" evidence="7">
    <location>
        <begin position="57"/>
        <end position="79"/>
    </location>
</feature>
<dbReference type="AlphaFoldDB" id="A0A4Q7UVV6"/>
<dbReference type="RefSeq" id="WP_242622906.1">
    <property type="nucleotide sequence ID" value="NZ_SHKL01000001.1"/>
</dbReference>
<sequence>MTEQAKAGLYGSSLGANMLTSGVAELLGTFVLVYGGTAVATAASLARPVAGVPYDSLATPLVFGFALLVVVAAIGHVSGGHVNPAVTLGLAATGRFPWRFVPAYLVAQLGGALLGALATWATFGNPGRADAALGATAFAPATGIGQALLVEALVTFLLVFVVVSVATDERVPSALAPLAVGFALTVSVMIAGPVTGGAVNPVRALGPMIVSGNPANFWVYVVGPIAGGLVAALVYDRFLARGATPQ</sequence>
<dbReference type="Proteomes" id="UP000291591">
    <property type="component" value="Unassembled WGS sequence"/>
</dbReference>
<dbReference type="InterPro" id="IPR000425">
    <property type="entry name" value="MIP"/>
</dbReference>
<comment type="subcellular location">
    <subcellularLocation>
        <location evidence="1">Membrane</location>
        <topology evidence="1">Multi-pass membrane protein</topology>
    </subcellularLocation>
</comment>
<evidence type="ECO:0000256" key="7">
    <source>
        <dbReference type="SAM" id="Phobius"/>
    </source>
</evidence>
<name>A0A4Q7UVV6_PSEST</name>
<organism evidence="8 9">
    <name type="scientific">Pseudonocardia sediminis</name>
    <dbReference type="NCBI Taxonomy" id="1397368"/>
    <lineage>
        <taxon>Bacteria</taxon>
        <taxon>Bacillati</taxon>
        <taxon>Actinomycetota</taxon>
        <taxon>Actinomycetes</taxon>
        <taxon>Pseudonocardiales</taxon>
        <taxon>Pseudonocardiaceae</taxon>
        <taxon>Pseudonocardia</taxon>
    </lineage>
</organism>